<keyword evidence="2" id="KW-1185">Reference proteome</keyword>
<dbReference type="Proteomes" id="UP001140453">
    <property type="component" value="Unassembled WGS sequence"/>
</dbReference>
<dbReference type="Gene3D" id="3.40.50.11350">
    <property type="match status" value="1"/>
</dbReference>
<dbReference type="OrthoDB" id="20368at2759"/>
<dbReference type="EMBL" id="JAPEVB010000001">
    <property type="protein sequence ID" value="KAJ4397471.1"/>
    <property type="molecule type" value="Genomic_DNA"/>
</dbReference>
<dbReference type="AlphaFoldDB" id="A0A9W8Z426"/>
<sequence>MLRNARHIVICALALLTLSGFYLTSYSNFSLQGSTSAPDVLFEKSRTKSPLSPHVHTYFDQVFGVETPPLYSFQAIKAACARAEWKEENKDVYLRCGGMSAGMTSIMSQVKVCLKMGIDAGVHIVLPAMPLRDSNDLLNFNLFNDSAYMPYENWFDSEHLTSSMSRACPQMKIKHSKGLGTANMLVAHEWTMDVNSAPGFQWLAGYFWVGRPFKVWFDAELSRLRSSSSDKSDVETRAEGDERAASNSILQQGATIISIASQFLIYRITDDATGRDLALWNDISHLVRFKEPTRVVIAKVLSQIERPFIGIHFRTERDNIWSSFDTQLKRDLDTLDTLLLQSGTDPEEKPLLYLACGDQSQIERFRESASQRGWAVTSKYDIVQDDTDTLSQLAAMPFDFQGAVDMGIMLKSHFFLGITGSAFSSTIANMRDSTGRYRGSSIVFQDDGNARTHLFNDGDASGYACCL</sequence>
<name>A0A9W8Z426_9PEZI</name>
<proteinExistence type="predicted"/>
<reference evidence="1" key="1">
    <citation type="submission" date="2022-10" db="EMBL/GenBank/DDBJ databases">
        <title>Tapping the CABI collections for fungal endophytes: first genome assemblies for Collariella, Neodidymelliopsis, Ascochyta clinopodiicola, Didymella pomorum, Didymosphaeria variabile, Neocosmospora piperis and Neocucurbitaria cava.</title>
        <authorList>
            <person name="Hill R."/>
        </authorList>
    </citation>
    <scope>NUCLEOTIDE SEQUENCE</scope>
    <source>
        <strain evidence="1">IMI 355082</strain>
    </source>
</reference>
<accession>A0A9W8Z426</accession>
<dbReference type="CDD" id="cd11296">
    <property type="entry name" value="O-FucT_like"/>
    <property type="match status" value="1"/>
</dbReference>
<gene>
    <name evidence="1" type="ORF">N0V93_001700</name>
</gene>
<evidence type="ECO:0000313" key="1">
    <source>
        <dbReference type="EMBL" id="KAJ4397471.1"/>
    </source>
</evidence>
<protein>
    <recommendedName>
        <fullName evidence="3">O-fucosyltransferase family protein</fullName>
    </recommendedName>
</protein>
<organism evidence="1 2">
    <name type="scientific">Gnomoniopsis smithogilvyi</name>
    <dbReference type="NCBI Taxonomy" id="1191159"/>
    <lineage>
        <taxon>Eukaryota</taxon>
        <taxon>Fungi</taxon>
        <taxon>Dikarya</taxon>
        <taxon>Ascomycota</taxon>
        <taxon>Pezizomycotina</taxon>
        <taxon>Sordariomycetes</taxon>
        <taxon>Sordariomycetidae</taxon>
        <taxon>Diaporthales</taxon>
        <taxon>Gnomoniaceae</taxon>
        <taxon>Gnomoniopsis</taxon>
    </lineage>
</organism>
<comment type="caution">
    <text evidence="1">The sequence shown here is derived from an EMBL/GenBank/DDBJ whole genome shotgun (WGS) entry which is preliminary data.</text>
</comment>
<evidence type="ECO:0000313" key="2">
    <source>
        <dbReference type="Proteomes" id="UP001140453"/>
    </source>
</evidence>
<evidence type="ECO:0008006" key="3">
    <source>
        <dbReference type="Google" id="ProtNLM"/>
    </source>
</evidence>